<gene>
    <name evidence="5" type="ORF">PSON_ATCC_30995.1.T0040441</name>
</gene>
<dbReference type="PANTHER" id="PTHR32465:SF0">
    <property type="entry name" value="BARDET-BIEDL SYNDROME 2 PROTEIN"/>
    <property type="match status" value="1"/>
</dbReference>
<evidence type="ECO:0000313" key="6">
    <source>
        <dbReference type="Proteomes" id="UP000692954"/>
    </source>
</evidence>
<comment type="caution">
    <text evidence="5">The sequence shown here is derived from an EMBL/GenBank/DDBJ whole genome shotgun (WGS) entry which is preliminary data.</text>
</comment>
<dbReference type="GO" id="GO:0016020">
    <property type="term" value="C:membrane"/>
    <property type="evidence" value="ECO:0007669"/>
    <property type="project" value="TreeGrafter"/>
</dbReference>
<dbReference type="InterPro" id="IPR055379">
    <property type="entry name" value="BBS2_pf_dom"/>
</dbReference>
<name>A0A8S1K5B2_9CILI</name>
<evidence type="ECO:0000259" key="1">
    <source>
        <dbReference type="Pfam" id="PF14783"/>
    </source>
</evidence>
<dbReference type="Pfam" id="PF23350">
    <property type="entry name" value="BBS2_pf"/>
    <property type="match status" value="1"/>
</dbReference>
<dbReference type="AlphaFoldDB" id="A0A8S1K5B2"/>
<dbReference type="InterPro" id="IPR055380">
    <property type="entry name" value="BBS2_hp_dom"/>
</dbReference>
<protein>
    <recommendedName>
        <fullName evidence="7">Bardet-Biedl syndrome 2 protein homolog</fullName>
    </recommendedName>
</protein>
<dbReference type="InterPro" id="IPR055381">
    <property type="entry name" value="BBS2_CtH_dom"/>
</dbReference>
<dbReference type="GO" id="GO:0031514">
    <property type="term" value="C:motile cilium"/>
    <property type="evidence" value="ECO:0007669"/>
    <property type="project" value="TreeGrafter"/>
</dbReference>
<feature type="domain" description="BBS2 hairpin" evidence="4">
    <location>
        <begin position="534"/>
        <end position="631"/>
    </location>
</feature>
<organism evidence="5 6">
    <name type="scientific">Paramecium sonneborni</name>
    <dbReference type="NCBI Taxonomy" id="65129"/>
    <lineage>
        <taxon>Eukaryota</taxon>
        <taxon>Sar</taxon>
        <taxon>Alveolata</taxon>
        <taxon>Ciliophora</taxon>
        <taxon>Intramacronucleata</taxon>
        <taxon>Oligohymenophorea</taxon>
        <taxon>Peniculida</taxon>
        <taxon>Parameciidae</taxon>
        <taxon>Paramecium</taxon>
    </lineage>
</organism>
<dbReference type="InterPro" id="IPR016616">
    <property type="entry name" value="Bardet-Biedl_syndrome_2_prot"/>
</dbReference>
<dbReference type="PANTHER" id="PTHR32465">
    <property type="entry name" value="BARDET-BIEDL SYNDROME 2 PROTEIN"/>
    <property type="match status" value="1"/>
</dbReference>
<dbReference type="Proteomes" id="UP000692954">
    <property type="component" value="Unassembled WGS sequence"/>
</dbReference>
<dbReference type="OrthoDB" id="2120021at2759"/>
<dbReference type="GO" id="GO:0036064">
    <property type="term" value="C:ciliary basal body"/>
    <property type="evidence" value="ECO:0007669"/>
    <property type="project" value="TreeGrafter"/>
</dbReference>
<feature type="domain" description="BBS2 platform" evidence="2">
    <location>
        <begin position="430"/>
        <end position="522"/>
    </location>
</feature>
<evidence type="ECO:0000313" key="5">
    <source>
        <dbReference type="EMBL" id="CAD8050037.1"/>
    </source>
</evidence>
<proteinExistence type="predicted"/>
<sequence length="667" mass="75924">MIVQSYNFSLKYDIVMSASGKLIGDTTSLIGYTSIGSILIFQNNTSNFLNVKREFKCLDVMSQCLVMASENTLTIHDVENNFDQCFIEIPDGINTLAIGQFHNGKCNQDIVLIGGNCTLQGFNVQGEEVYWNVASDEVVSLCVFGFDNENYIAVGTADNCVRLLKGEETVFSFNTQSLPTSFAGLIYFDQTYLLTGMENGSIKLHRQQLELWHNNEEQEKIFKLISNDENHFIVGRRNGQIELRTLISGQLIQKLNCDELLSGFLYSDLRGVGVNQIVAVSKQGNVKGFTIVDKDLDNLNLSQSRILTELTQKKQELLQQLQLDKIPTGLDLRCGFQKNIANQCLNLVFILQEPGYYITQAIIFHETYYKEGYIINNPQPSDKLFAPLKQLVDNQKVILNCKVFVSQNPHGNYFLILETCPTFAKFANFQYVDQDLKIQSFVEAKINERVPRYVKWIDQCFNINEEIKKKFESTNEFVFNTINIINQQKLQIHFDSKEGKVIVRCDSIATCGDIIQDLCDFIQIQDLMTVGQFPVEMQEFKKVLETVQQHKSSKLQISGDVAEAMNLVKSYIVKAEDSRMIGDIKTMQKMYANVMVQNRAIQTELYKKKQNNDILMNNLKEVNAMISKASQLRVGNAKNAITNMCRNAVKKNNLLTLIEVIQQGREI</sequence>
<dbReference type="Pfam" id="PF14783">
    <property type="entry name" value="BBS2_Mid"/>
    <property type="match status" value="1"/>
</dbReference>
<evidence type="ECO:0000259" key="4">
    <source>
        <dbReference type="Pfam" id="PF23353"/>
    </source>
</evidence>
<dbReference type="Pfam" id="PF23353">
    <property type="entry name" value="BBS2_hp"/>
    <property type="match status" value="1"/>
</dbReference>
<dbReference type="GO" id="GO:1905515">
    <property type="term" value="P:non-motile cilium assembly"/>
    <property type="evidence" value="ECO:0007669"/>
    <property type="project" value="InterPro"/>
</dbReference>
<feature type="domain" description="BBS2 C-terminal helix bundle" evidence="3">
    <location>
        <begin position="636"/>
        <end position="662"/>
    </location>
</feature>
<dbReference type="GO" id="GO:0034464">
    <property type="term" value="C:BBSome"/>
    <property type="evidence" value="ECO:0007669"/>
    <property type="project" value="InterPro"/>
</dbReference>
<dbReference type="Pfam" id="PF23351">
    <property type="entry name" value="BBS2_CtH"/>
    <property type="match status" value="1"/>
</dbReference>
<keyword evidence="6" id="KW-1185">Reference proteome</keyword>
<reference evidence="5" key="1">
    <citation type="submission" date="2021-01" db="EMBL/GenBank/DDBJ databases">
        <authorList>
            <consortium name="Genoscope - CEA"/>
            <person name="William W."/>
        </authorList>
    </citation>
    <scope>NUCLEOTIDE SEQUENCE</scope>
</reference>
<evidence type="ECO:0000259" key="2">
    <source>
        <dbReference type="Pfam" id="PF23350"/>
    </source>
</evidence>
<evidence type="ECO:0008006" key="7">
    <source>
        <dbReference type="Google" id="ProtNLM"/>
    </source>
</evidence>
<evidence type="ECO:0000259" key="3">
    <source>
        <dbReference type="Pfam" id="PF23351"/>
    </source>
</evidence>
<dbReference type="InterPro" id="IPR029429">
    <property type="entry name" value="BBS2_Mid"/>
</dbReference>
<dbReference type="EMBL" id="CAJJDN010000004">
    <property type="protein sequence ID" value="CAD8050037.1"/>
    <property type="molecule type" value="Genomic_DNA"/>
</dbReference>
<feature type="domain" description="Ciliary BBSome complex subunit 2 middle region" evidence="1">
    <location>
        <begin position="140"/>
        <end position="244"/>
    </location>
</feature>
<accession>A0A8S1K5B2</accession>